<dbReference type="HAMAP" id="MF_00048">
    <property type="entry name" value="UPF0102"/>
    <property type="match status" value="1"/>
</dbReference>
<dbReference type="Gene3D" id="3.40.1350.10">
    <property type="match status" value="1"/>
</dbReference>
<comment type="similarity">
    <text evidence="1 2">Belongs to the UPF0102 family.</text>
</comment>
<keyword evidence="4" id="KW-1185">Reference proteome</keyword>
<gene>
    <name evidence="3" type="ordered locus">Marpi_0078</name>
</gene>
<dbReference type="InterPro" id="IPR011856">
    <property type="entry name" value="tRNA_endonuc-like_dom_sf"/>
</dbReference>
<reference evidence="4" key="2">
    <citation type="submission" date="2012-01" db="EMBL/GenBank/DDBJ databases">
        <title>Complete sequence of chromosome of Marinitoga piezophila KA3.</title>
        <authorList>
            <person name="Lucas S."/>
            <person name="Han J."/>
            <person name="Lapidus A."/>
            <person name="Cheng J.-F."/>
            <person name="Goodwin L."/>
            <person name="Pitluck S."/>
            <person name="Peters L."/>
            <person name="Mikhailova N."/>
            <person name="Teshima H."/>
            <person name="Detter J.C."/>
            <person name="Han C."/>
            <person name="Tapia R."/>
            <person name="Land M."/>
            <person name="Hauser L."/>
            <person name="Kyrpides N."/>
            <person name="Ivanova N."/>
            <person name="Pagani I."/>
            <person name="Jebbar M."/>
            <person name="Vannier P."/>
            <person name="Oger P."/>
            <person name="Cario A."/>
            <person name="Bartlett D."/>
            <person name="Noll K.M."/>
            <person name="Woyke T."/>
        </authorList>
    </citation>
    <scope>NUCLEOTIDE SEQUENCE [LARGE SCALE GENOMIC DNA]</scope>
    <source>
        <strain evidence="4">DSM 14283 / JCM 11233 / KA3</strain>
    </source>
</reference>
<dbReference type="CDD" id="cd20736">
    <property type="entry name" value="PoNe_Nuclease"/>
    <property type="match status" value="1"/>
</dbReference>
<dbReference type="HOGENOM" id="CLU_115353_3_1_0"/>
<evidence type="ECO:0000313" key="3">
    <source>
        <dbReference type="EMBL" id="AEX84536.1"/>
    </source>
</evidence>
<dbReference type="SUPFAM" id="SSF52980">
    <property type="entry name" value="Restriction endonuclease-like"/>
    <property type="match status" value="1"/>
</dbReference>
<dbReference type="OrthoDB" id="9802516at2"/>
<organism evidence="3 4">
    <name type="scientific">Marinitoga piezophila (strain DSM 14283 / JCM 11233 / KA3)</name>
    <dbReference type="NCBI Taxonomy" id="443254"/>
    <lineage>
        <taxon>Bacteria</taxon>
        <taxon>Thermotogati</taxon>
        <taxon>Thermotogota</taxon>
        <taxon>Thermotogae</taxon>
        <taxon>Petrotogales</taxon>
        <taxon>Petrotogaceae</taxon>
        <taxon>Marinitoga</taxon>
    </lineage>
</organism>
<dbReference type="STRING" id="443254.Marpi_0078"/>
<dbReference type="Proteomes" id="UP000007161">
    <property type="component" value="Chromosome"/>
</dbReference>
<evidence type="ECO:0000256" key="1">
    <source>
        <dbReference type="ARBA" id="ARBA00006738"/>
    </source>
</evidence>
<keyword evidence="3" id="KW-0255">Endonuclease</keyword>
<keyword evidence="3" id="KW-0378">Hydrolase</keyword>
<dbReference type="PANTHER" id="PTHR34039:SF1">
    <property type="entry name" value="UPF0102 PROTEIN YRAN"/>
    <property type="match status" value="1"/>
</dbReference>
<dbReference type="AlphaFoldDB" id="H2J2U2"/>
<dbReference type="KEGG" id="mpz:Marpi_0078"/>
<accession>H2J2U2</accession>
<evidence type="ECO:0000256" key="2">
    <source>
        <dbReference type="HAMAP-Rule" id="MF_00048"/>
    </source>
</evidence>
<dbReference type="EMBL" id="CP003257">
    <property type="protein sequence ID" value="AEX84536.1"/>
    <property type="molecule type" value="Genomic_DNA"/>
</dbReference>
<dbReference type="InterPro" id="IPR011335">
    <property type="entry name" value="Restrct_endonuc-II-like"/>
</dbReference>
<name>H2J2U2_MARPK</name>
<dbReference type="GO" id="GO:0004519">
    <property type="term" value="F:endonuclease activity"/>
    <property type="evidence" value="ECO:0007669"/>
    <property type="project" value="UniProtKB-KW"/>
</dbReference>
<dbReference type="PANTHER" id="PTHR34039">
    <property type="entry name" value="UPF0102 PROTEIN YRAN"/>
    <property type="match status" value="1"/>
</dbReference>
<dbReference type="RefSeq" id="WP_014295608.1">
    <property type="nucleotide sequence ID" value="NC_016751.1"/>
</dbReference>
<evidence type="ECO:0000313" key="4">
    <source>
        <dbReference type="Proteomes" id="UP000007161"/>
    </source>
</evidence>
<dbReference type="eggNOG" id="COG0792">
    <property type="taxonomic scope" value="Bacteria"/>
</dbReference>
<dbReference type="InterPro" id="IPR003509">
    <property type="entry name" value="UPF0102_YraN-like"/>
</dbReference>
<dbReference type="NCBIfam" id="NF009150">
    <property type="entry name" value="PRK12497.1-3"/>
    <property type="match status" value="1"/>
</dbReference>
<protein>
    <recommendedName>
        <fullName evidence="2">UPF0102 protein Marpi_0078</fullName>
    </recommendedName>
</protein>
<dbReference type="GO" id="GO:0003676">
    <property type="term" value="F:nucleic acid binding"/>
    <property type="evidence" value="ECO:0007669"/>
    <property type="project" value="InterPro"/>
</dbReference>
<sequence>MNNKGKIYEDIAVKFLKKKGFKILKRNFTTRIGEIDIIAKDGNTLVFVEVKGGKDYYGNPAYRVNISKINKIIRVANIYINKFKPNFEETRIDVIGINDKFEISYFPDQRLI</sequence>
<keyword evidence="3" id="KW-0540">Nuclease</keyword>
<dbReference type="Pfam" id="PF02021">
    <property type="entry name" value="UPF0102"/>
    <property type="match status" value="1"/>
</dbReference>
<proteinExistence type="inferred from homology"/>
<reference evidence="3 4" key="1">
    <citation type="journal article" date="2012" name="J. Bacteriol.">
        <title>Complete Genome Sequence of the Thermophilic, Piezophilic, Heterotrophic Bacterium Marinitoga piezophila KA3.</title>
        <authorList>
            <person name="Lucas S."/>
            <person name="Han J."/>
            <person name="Lapidus A."/>
            <person name="Cheng J.F."/>
            <person name="Goodwin L.A."/>
            <person name="Pitluck S."/>
            <person name="Peters L."/>
            <person name="Mikhailova N."/>
            <person name="Teshima H."/>
            <person name="Detter J.C."/>
            <person name="Han C."/>
            <person name="Tapia R."/>
            <person name="Land M."/>
            <person name="Hauser L."/>
            <person name="Kyrpides N.C."/>
            <person name="Ivanova N."/>
            <person name="Pagani I."/>
            <person name="Vannier P."/>
            <person name="Oger P."/>
            <person name="Bartlett D.H."/>
            <person name="Noll K.M."/>
            <person name="Woyke T."/>
            <person name="Jebbar M."/>
        </authorList>
    </citation>
    <scope>NUCLEOTIDE SEQUENCE [LARGE SCALE GENOMIC DNA]</scope>
    <source>
        <strain evidence="4">DSM 14283 / JCM 11233 / KA3</strain>
    </source>
</reference>